<proteinExistence type="inferred from homology"/>
<feature type="domain" description="MTTase N-terminal" evidence="10">
    <location>
        <begin position="44"/>
        <end position="160"/>
    </location>
</feature>
<dbReference type="GO" id="GO:0006400">
    <property type="term" value="P:tRNA modification"/>
    <property type="evidence" value="ECO:0007669"/>
    <property type="project" value="InterPro"/>
</dbReference>
<dbReference type="FunFam" id="3.80.30.20:FF:000001">
    <property type="entry name" value="tRNA-2-methylthio-N(6)-dimethylallyladenosine synthase 2"/>
    <property type="match status" value="1"/>
</dbReference>
<dbReference type="InterPro" id="IPR006638">
    <property type="entry name" value="Elp3/MiaA/NifB-like_rSAM"/>
</dbReference>
<reference evidence="12 13" key="1">
    <citation type="journal article" date="2021" name="Sci. Rep.">
        <title>Genome sequencing of the multicellular alga Astrephomene provides insights into convergent evolution of germ-soma differentiation.</title>
        <authorList>
            <person name="Yamashita S."/>
            <person name="Yamamoto K."/>
            <person name="Matsuzaki R."/>
            <person name="Suzuki S."/>
            <person name="Yamaguchi H."/>
            <person name="Hirooka S."/>
            <person name="Minakuchi Y."/>
            <person name="Miyagishima S."/>
            <person name="Kawachi M."/>
            <person name="Toyoda A."/>
            <person name="Nozaki H."/>
        </authorList>
    </citation>
    <scope>NUCLEOTIDE SEQUENCE [LARGE SCALE GENOMIC DNA]</scope>
    <source>
        <strain evidence="12 13">NIES-4017</strain>
    </source>
</reference>
<dbReference type="PANTHER" id="PTHR43837">
    <property type="entry name" value="RIBOSOMAL PROTEIN S12 METHYLTHIOTRANSFERASE RIMO"/>
    <property type="match status" value="1"/>
</dbReference>
<dbReference type="GO" id="GO:0035599">
    <property type="term" value="F:aspartic acid methylthiotransferase activity"/>
    <property type="evidence" value="ECO:0007669"/>
    <property type="project" value="TreeGrafter"/>
</dbReference>
<keyword evidence="5" id="KW-0479">Metal-binding</keyword>
<dbReference type="Gene3D" id="3.40.50.12160">
    <property type="entry name" value="Methylthiotransferase, N-terminal domain"/>
    <property type="match status" value="1"/>
</dbReference>
<sequence>MQILSRGLAPLPTGPRRRQVHCLAATTQTPVPISDKQSPQPAARKVSLVSLGCPKNVVDGEVLLGDLTRAGFSITEDHEEADAIIVNTCAFVEDAKSESLEAIVEAASLNEDGRKRKLVVTGCLAQRYSQQLAADLPEADLVVGFQSYGNLAASLQRSLGLEPSREALQIAQEAAAAAAAAAGESAAGAPGADGHQQDPQQQQQGGQEQQEGLRVRAAAGGEVEEASTSARVQVGAATVPFRPEWRRHRLTPPHTAYLRVAEGCNHACTFCAIPGFRGKFRSKPWGALLAEAAHLVAGGVKELCLIAEDTNQYGMDRRDGRDLAQLLRELSRLEGLAWIRILYAYPSYFNDALIDEIANNPKVCKYLDMPLQHISNLTLLAMNRPPAQHTRGLLARLRSRIPRLALRTTFISGFPGESEEAHRELVGFVKEFKFERMGCFAFSPEDGTPAASLPQQLPQRLRERRRDELISLQQRIGEEWAEGRVGEEMEVLVEGYNDDGWLIGRTQYDAPDVDPLVFLTESDDPAVPRLEAGQIRRCVVTSNSLFDLEATPVA</sequence>
<dbReference type="SFLD" id="SFLDF00274">
    <property type="entry name" value="ribosomal_protein_S12_methylth"/>
    <property type="match status" value="1"/>
</dbReference>
<dbReference type="AlphaFoldDB" id="A0AAD3DI41"/>
<accession>A0AAD3DI41</accession>
<dbReference type="PANTHER" id="PTHR43837:SF1">
    <property type="entry name" value="RIBOSOMAL PROTEIN US12 METHYLTHIOTRANSFERASE RIMO"/>
    <property type="match status" value="1"/>
</dbReference>
<evidence type="ECO:0000256" key="3">
    <source>
        <dbReference type="ARBA" id="ARBA00022490"/>
    </source>
</evidence>
<dbReference type="Proteomes" id="UP001054857">
    <property type="component" value="Unassembled WGS sequence"/>
</dbReference>
<dbReference type="GO" id="GO:0005829">
    <property type="term" value="C:cytosol"/>
    <property type="evidence" value="ECO:0007669"/>
    <property type="project" value="TreeGrafter"/>
</dbReference>
<evidence type="ECO:0000256" key="1">
    <source>
        <dbReference type="ARBA" id="ARBA00001966"/>
    </source>
</evidence>
<dbReference type="SFLD" id="SFLDS00029">
    <property type="entry name" value="Radical_SAM"/>
    <property type="match status" value="1"/>
</dbReference>
<keyword evidence="13" id="KW-1185">Reference proteome</keyword>
<feature type="region of interest" description="Disordered" evidence="8">
    <location>
        <begin position="181"/>
        <end position="229"/>
    </location>
</feature>
<gene>
    <name evidence="12" type="ORF">Agub_g3163</name>
</gene>
<dbReference type="Pfam" id="PF00919">
    <property type="entry name" value="UPF0004"/>
    <property type="match status" value="1"/>
</dbReference>
<dbReference type="InterPro" id="IPR013848">
    <property type="entry name" value="Methylthiotransferase_N"/>
</dbReference>
<feature type="domain" description="Radical SAM core" evidence="11">
    <location>
        <begin position="250"/>
        <end position="479"/>
    </location>
</feature>
<evidence type="ECO:0000259" key="9">
    <source>
        <dbReference type="PROSITE" id="PS50926"/>
    </source>
</evidence>
<dbReference type="InterPro" id="IPR002792">
    <property type="entry name" value="TRAM_dom"/>
</dbReference>
<dbReference type="SUPFAM" id="SSF102114">
    <property type="entry name" value="Radical SAM enzymes"/>
    <property type="match status" value="1"/>
</dbReference>
<evidence type="ECO:0000313" key="12">
    <source>
        <dbReference type="EMBL" id="GFR42266.1"/>
    </source>
</evidence>
<keyword evidence="3" id="KW-0963">Cytoplasm</keyword>
<dbReference type="InterPro" id="IPR007197">
    <property type="entry name" value="rSAM"/>
</dbReference>
<dbReference type="PROSITE" id="PS50926">
    <property type="entry name" value="TRAM"/>
    <property type="match status" value="1"/>
</dbReference>
<dbReference type="HAMAP" id="MF_01865">
    <property type="entry name" value="MTTase_RimO"/>
    <property type="match status" value="1"/>
</dbReference>
<evidence type="ECO:0000256" key="6">
    <source>
        <dbReference type="ARBA" id="ARBA00023004"/>
    </source>
</evidence>
<evidence type="ECO:0000256" key="4">
    <source>
        <dbReference type="ARBA" id="ARBA00022691"/>
    </source>
</evidence>
<evidence type="ECO:0000259" key="10">
    <source>
        <dbReference type="PROSITE" id="PS51449"/>
    </source>
</evidence>
<name>A0AAD3DI41_9CHLO</name>
<protein>
    <submittedName>
        <fullName evidence="12">Uncharacterized protein</fullName>
    </submittedName>
</protein>
<dbReference type="EMBL" id="BMAR01000003">
    <property type="protein sequence ID" value="GFR42266.1"/>
    <property type="molecule type" value="Genomic_DNA"/>
</dbReference>
<evidence type="ECO:0000256" key="5">
    <source>
        <dbReference type="ARBA" id="ARBA00022723"/>
    </source>
</evidence>
<dbReference type="PROSITE" id="PS51449">
    <property type="entry name" value="MTTASE_N"/>
    <property type="match status" value="1"/>
</dbReference>
<dbReference type="SFLD" id="SFLDG01061">
    <property type="entry name" value="methylthiotransferase"/>
    <property type="match status" value="1"/>
</dbReference>
<dbReference type="FunFam" id="3.40.50.12160:FF:000002">
    <property type="entry name" value="Ribosomal protein S12 methylthiotransferase RimO"/>
    <property type="match status" value="1"/>
</dbReference>
<evidence type="ECO:0000256" key="8">
    <source>
        <dbReference type="SAM" id="MobiDB-lite"/>
    </source>
</evidence>
<feature type="domain" description="TRAM" evidence="9">
    <location>
        <begin position="482"/>
        <end position="554"/>
    </location>
</feature>
<dbReference type="InterPro" id="IPR005839">
    <property type="entry name" value="Methylthiotransferase"/>
</dbReference>
<dbReference type="GO" id="GO:0046872">
    <property type="term" value="F:metal ion binding"/>
    <property type="evidence" value="ECO:0007669"/>
    <property type="project" value="UniProtKB-KW"/>
</dbReference>
<keyword evidence="2" id="KW-0004">4Fe-4S</keyword>
<dbReference type="Pfam" id="PF04055">
    <property type="entry name" value="Radical_SAM"/>
    <property type="match status" value="1"/>
</dbReference>
<dbReference type="InterPro" id="IPR012340">
    <property type="entry name" value="NA-bd_OB-fold"/>
</dbReference>
<dbReference type="SFLD" id="SFLDG01082">
    <property type="entry name" value="B12-binding_domain_containing"/>
    <property type="match status" value="1"/>
</dbReference>
<dbReference type="CDD" id="cd01335">
    <property type="entry name" value="Radical_SAM"/>
    <property type="match status" value="1"/>
</dbReference>
<keyword evidence="7" id="KW-0411">Iron-sulfur</keyword>
<comment type="cofactor">
    <cofactor evidence="1">
        <name>[4Fe-4S] cluster</name>
        <dbReference type="ChEBI" id="CHEBI:49883"/>
    </cofactor>
</comment>
<feature type="compositionally biased region" description="Low complexity" evidence="8">
    <location>
        <begin position="181"/>
        <end position="221"/>
    </location>
</feature>
<dbReference type="NCBIfam" id="TIGR00089">
    <property type="entry name" value="MiaB/RimO family radical SAM methylthiotransferase"/>
    <property type="match status" value="1"/>
</dbReference>
<dbReference type="PROSITE" id="PS01278">
    <property type="entry name" value="MTTASE_RADICAL"/>
    <property type="match status" value="1"/>
</dbReference>
<dbReference type="NCBIfam" id="TIGR01125">
    <property type="entry name" value="30S ribosomal protein S12 methylthiotransferase RimO"/>
    <property type="match status" value="1"/>
</dbReference>
<evidence type="ECO:0000256" key="7">
    <source>
        <dbReference type="ARBA" id="ARBA00023014"/>
    </source>
</evidence>
<evidence type="ECO:0000313" key="13">
    <source>
        <dbReference type="Proteomes" id="UP001054857"/>
    </source>
</evidence>
<dbReference type="InterPro" id="IPR005840">
    <property type="entry name" value="Ribosomal_uS12_MeSTrfase_RimO"/>
</dbReference>
<dbReference type="Gene3D" id="3.80.30.20">
    <property type="entry name" value="tm_1862 like domain"/>
    <property type="match status" value="1"/>
</dbReference>
<dbReference type="InterPro" id="IPR038135">
    <property type="entry name" value="Methylthiotransferase_N_sf"/>
</dbReference>
<dbReference type="Gene3D" id="2.40.50.140">
    <property type="entry name" value="Nucleic acid-binding proteins"/>
    <property type="match status" value="1"/>
</dbReference>
<comment type="caution">
    <text evidence="12">The sequence shown here is derived from an EMBL/GenBank/DDBJ whole genome shotgun (WGS) entry which is preliminary data.</text>
</comment>
<dbReference type="Pfam" id="PF18693">
    <property type="entry name" value="TRAM_2"/>
    <property type="match status" value="1"/>
</dbReference>
<dbReference type="InterPro" id="IPR058240">
    <property type="entry name" value="rSAM_sf"/>
</dbReference>
<dbReference type="SMART" id="SM00729">
    <property type="entry name" value="Elp3"/>
    <property type="match status" value="1"/>
</dbReference>
<evidence type="ECO:0000259" key="11">
    <source>
        <dbReference type="PROSITE" id="PS51918"/>
    </source>
</evidence>
<dbReference type="GO" id="GO:0051539">
    <property type="term" value="F:4 iron, 4 sulfur cluster binding"/>
    <property type="evidence" value="ECO:0007669"/>
    <property type="project" value="UniProtKB-KW"/>
</dbReference>
<keyword evidence="4" id="KW-0949">S-adenosyl-L-methionine</keyword>
<evidence type="ECO:0000256" key="2">
    <source>
        <dbReference type="ARBA" id="ARBA00022485"/>
    </source>
</evidence>
<keyword evidence="6" id="KW-0408">Iron</keyword>
<organism evidence="12 13">
    <name type="scientific">Astrephomene gubernaculifera</name>
    <dbReference type="NCBI Taxonomy" id="47775"/>
    <lineage>
        <taxon>Eukaryota</taxon>
        <taxon>Viridiplantae</taxon>
        <taxon>Chlorophyta</taxon>
        <taxon>core chlorophytes</taxon>
        <taxon>Chlorophyceae</taxon>
        <taxon>CS clade</taxon>
        <taxon>Chlamydomonadales</taxon>
        <taxon>Astrephomenaceae</taxon>
        <taxon>Astrephomene</taxon>
    </lineage>
</organism>
<dbReference type="PROSITE" id="PS51918">
    <property type="entry name" value="RADICAL_SAM"/>
    <property type="match status" value="1"/>
</dbReference>
<dbReference type="InterPro" id="IPR020612">
    <property type="entry name" value="Methylthiotransferase_CS"/>
</dbReference>
<dbReference type="InterPro" id="IPR023404">
    <property type="entry name" value="rSAM_horseshoe"/>
</dbReference>